<proteinExistence type="predicted"/>
<dbReference type="PROSITE" id="PS50879">
    <property type="entry name" value="RNASE_H_1"/>
    <property type="match status" value="1"/>
</dbReference>
<comment type="caution">
    <text evidence="2">The sequence shown here is derived from an EMBL/GenBank/DDBJ whole genome shotgun (WGS) entry which is preliminary data.</text>
</comment>
<evidence type="ECO:0000313" key="2">
    <source>
        <dbReference type="EMBL" id="GBM71994.1"/>
    </source>
</evidence>
<evidence type="ECO:0000259" key="1">
    <source>
        <dbReference type="PROSITE" id="PS50879"/>
    </source>
</evidence>
<accession>A0A4Y2I392</accession>
<feature type="domain" description="RNase H type-1" evidence="1">
    <location>
        <begin position="1"/>
        <end position="28"/>
    </location>
</feature>
<gene>
    <name evidence="2" type="ORF">AVEN_167730_1</name>
</gene>
<dbReference type="InterPro" id="IPR002156">
    <property type="entry name" value="RNaseH_domain"/>
</dbReference>
<sequence length="121" mass="13374">MVGLSWEKAHAGIPGNELADQQSKLVVTSEQNLEIPAPYSFLERKLKMEAANSDKGTWLQVSSSSSINFINSIDTGTTQTSLQAKDDGRSNGIVTHPYIYVSVQVIKLSINERSLDRRFCD</sequence>
<protein>
    <recommendedName>
        <fullName evidence="1">RNase H type-1 domain-containing protein</fullName>
    </recommendedName>
</protein>
<name>A0A4Y2I392_ARAVE</name>
<dbReference type="AlphaFoldDB" id="A0A4Y2I392"/>
<dbReference type="GO" id="GO:0004523">
    <property type="term" value="F:RNA-DNA hybrid ribonuclease activity"/>
    <property type="evidence" value="ECO:0007669"/>
    <property type="project" value="InterPro"/>
</dbReference>
<organism evidence="2 3">
    <name type="scientific">Araneus ventricosus</name>
    <name type="common">Orbweaver spider</name>
    <name type="synonym">Epeira ventricosa</name>
    <dbReference type="NCBI Taxonomy" id="182803"/>
    <lineage>
        <taxon>Eukaryota</taxon>
        <taxon>Metazoa</taxon>
        <taxon>Ecdysozoa</taxon>
        <taxon>Arthropoda</taxon>
        <taxon>Chelicerata</taxon>
        <taxon>Arachnida</taxon>
        <taxon>Araneae</taxon>
        <taxon>Araneomorphae</taxon>
        <taxon>Entelegynae</taxon>
        <taxon>Araneoidea</taxon>
        <taxon>Araneidae</taxon>
        <taxon>Araneus</taxon>
    </lineage>
</organism>
<keyword evidence="3" id="KW-1185">Reference proteome</keyword>
<dbReference type="Proteomes" id="UP000499080">
    <property type="component" value="Unassembled WGS sequence"/>
</dbReference>
<dbReference type="OrthoDB" id="1099063at2759"/>
<evidence type="ECO:0000313" key="3">
    <source>
        <dbReference type="Proteomes" id="UP000499080"/>
    </source>
</evidence>
<dbReference type="EMBL" id="BGPR01002349">
    <property type="protein sequence ID" value="GBM71994.1"/>
    <property type="molecule type" value="Genomic_DNA"/>
</dbReference>
<dbReference type="GO" id="GO:0003676">
    <property type="term" value="F:nucleic acid binding"/>
    <property type="evidence" value="ECO:0007669"/>
    <property type="project" value="InterPro"/>
</dbReference>
<reference evidence="2 3" key="1">
    <citation type="journal article" date="2019" name="Sci. Rep.">
        <title>Orb-weaving spider Araneus ventricosus genome elucidates the spidroin gene catalogue.</title>
        <authorList>
            <person name="Kono N."/>
            <person name="Nakamura H."/>
            <person name="Ohtoshi R."/>
            <person name="Moran D.A.P."/>
            <person name="Shinohara A."/>
            <person name="Yoshida Y."/>
            <person name="Fujiwara M."/>
            <person name="Mori M."/>
            <person name="Tomita M."/>
            <person name="Arakawa K."/>
        </authorList>
    </citation>
    <scope>NUCLEOTIDE SEQUENCE [LARGE SCALE GENOMIC DNA]</scope>
</reference>